<keyword evidence="3" id="KW-1185">Reference proteome</keyword>
<accession>A0A975GXD5</accession>
<reference evidence="2" key="1">
    <citation type="submission" date="2020-09" db="EMBL/GenBank/DDBJ databases">
        <title>Brevundimonas sp. LVF2 isolated from a puddle in Goettingen, Germany.</title>
        <authorList>
            <person name="Friedrich I."/>
            <person name="Klassen A."/>
            <person name="Hannes N."/>
            <person name="Schneider D."/>
            <person name="Hertel R."/>
            <person name="Daniel R."/>
        </authorList>
    </citation>
    <scope>NUCLEOTIDE SEQUENCE</scope>
    <source>
        <strain evidence="2">LVF2</strain>
    </source>
</reference>
<feature type="region of interest" description="Disordered" evidence="1">
    <location>
        <begin position="111"/>
        <end position="142"/>
    </location>
</feature>
<dbReference type="KEGG" id="bgoe:IFJ75_08195"/>
<dbReference type="RefSeq" id="WP_207932093.1">
    <property type="nucleotide sequence ID" value="NZ_CP062222.1"/>
</dbReference>
<organism evidence="2 3">
    <name type="scientific">Brevundimonas goettingensis</name>
    <dbReference type="NCBI Taxonomy" id="2774190"/>
    <lineage>
        <taxon>Bacteria</taxon>
        <taxon>Pseudomonadati</taxon>
        <taxon>Pseudomonadota</taxon>
        <taxon>Alphaproteobacteria</taxon>
        <taxon>Caulobacterales</taxon>
        <taxon>Caulobacteraceae</taxon>
        <taxon>Brevundimonas</taxon>
    </lineage>
</organism>
<feature type="region of interest" description="Disordered" evidence="1">
    <location>
        <begin position="1"/>
        <end position="58"/>
    </location>
</feature>
<sequence length="254" mass="26732">MTDTTYLGEILVTGTRRAHGSTGGYGGSAGGPRDTGGIHQDEVSDNPNPEPPVQNDPCADALGQFEVNADAAAAKAAKDMEEFAKGHKPNETPFNEREYFTALWQLPDGSFDHGPITTSEETFSQPGGGDQKPSPDVDFTPPVAGAVLVGSVHSHGPLGWVMSTGPNHPNGEQSGPNSYPTDQDHLSGMQAMRAANGGDRNQTKLYIVARDSDGSYEIPGTPRLHVYDQRNREAAIGGGVGPEVDPEAQPCPNT</sequence>
<dbReference type="Proteomes" id="UP000663918">
    <property type="component" value="Chromosome"/>
</dbReference>
<evidence type="ECO:0000313" key="3">
    <source>
        <dbReference type="Proteomes" id="UP000663918"/>
    </source>
</evidence>
<proteinExistence type="predicted"/>
<evidence type="ECO:0000313" key="2">
    <source>
        <dbReference type="EMBL" id="QTC92813.1"/>
    </source>
</evidence>
<dbReference type="EMBL" id="CP062222">
    <property type="protein sequence ID" value="QTC92813.1"/>
    <property type="molecule type" value="Genomic_DNA"/>
</dbReference>
<gene>
    <name evidence="2" type="ORF">IFJ75_08195</name>
</gene>
<evidence type="ECO:0008006" key="4">
    <source>
        <dbReference type="Google" id="ProtNLM"/>
    </source>
</evidence>
<feature type="compositionally biased region" description="Polar residues" evidence="1">
    <location>
        <begin position="116"/>
        <end position="125"/>
    </location>
</feature>
<dbReference type="AlphaFoldDB" id="A0A975GXD5"/>
<feature type="compositionally biased region" description="Gly residues" evidence="1">
    <location>
        <begin position="21"/>
        <end position="34"/>
    </location>
</feature>
<protein>
    <recommendedName>
        <fullName evidence="4">DUF4329 domain-containing protein</fullName>
    </recommendedName>
</protein>
<feature type="compositionally biased region" description="Polar residues" evidence="1">
    <location>
        <begin position="164"/>
        <end position="181"/>
    </location>
</feature>
<name>A0A975GXD5_9CAUL</name>
<feature type="region of interest" description="Disordered" evidence="1">
    <location>
        <begin position="159"/>
        <end position="185"/>
    </location>
</feature>
<evidence type="ECO:0000256" key="1">
    <source>
        <dbReference type="SAM" id="MobiDB-lite"/>
    </source>
</evidence>